<evidence type="ECO:0000256" key="6">
    <source>
        <dbReference type="SAM" id="MobiDB-lite"/>
    </source>
</evidence>
<feature type="compositionally biased region" description="Basic and acidic residues" evidence="6">
    <location>
        <begin position="71"/>
        <end position="98"/>
    </location>
</feature>
<keyword evidence="2" id="KW-0479">Metal-binding</keyword>
<evidence type="ECO:0000256" key="1">
    <source>
        <dbReference type="ARBA" id="ARBA00022481"/>
    </source>
</evidence>
<dbReference type="InterPro" id="IPR051863">
    <property type="entry name" value="HIPP"/>
</dbReference>
<dbReference type="InterPro" id="IPR006121">
    <property type="entry name" value="HMA_dom"/>
</dbReference>
<dbReference type="SUPFAM" id="SSF55008">
    <property type="entry name" value="HMA, heavy metal-associated domain"/>
    <property type="match status" value="1"/>
</dbReference>
<dbReference type="PANTHER" id="PTHR45811:SF80">
    <property type="entry name" value="COPPER TRANSPORT PROTEIN FAMILY-RELATED"/>
    <property type="match status" value="1"/>
</dbReference>
<dbReference type="AlphaFoldDB" id="A0AAV1RTV9"/>
<evidence type="ECO:0000256" key="4">
    <source>
        <dbReference type="ARBA" id="ARBA00023289"/>
    </source>
</evidence>
<evidence type="ECO:0000313" key="8">
    <source>
        <dbReference type="EMBL" id="CAK7338739.1"/>
    </source>
</evidence>
<dbReference type="InterPro" id="IPR036163">
    <property type="entry name" value="HMA_dom_sf"/>
</dbReference>
<sequence>MQKAVLKLDLHDDKCKKKAMKKVSRLAGVESISMDMKDQKLTVIGDVDTVVIVRKLRKLCHTEIITVGPAKEPEKKKDDPKKDEAKKQEDQKKKDHDLWIQPYPPCGYHPHVTSEYYYVRCVDEHPSGCVIS</sequence>
<feature type="domain" description="HMA" evidence="7">
    <location>
        <begin position="1"/>
        <end position="68"/>
    </location>
</feature>
<dbReference type="PROSITE" id="PS50846">
    <property type="entry name" value="HMA_2"/>
    <property type="match status" value="1"/>
</dbReference>
<evidence type="ECO:0000259" key="7">
    <source>
        <dbReference type="PROSITE" id="PS50846"/>
    </source>
</evidence>
<accession>A0AAV1RTV9</accession>
<dbReference type="PANTHER" id="PTHR45811">
    <property type="entry name" value="COPPER TRANSPORT PROTEIN FAMILY-RELATED"/>
    <property type="match status" value="1"/>
</dbReference>
<dbReference type="GO" id="GO:0046872">
    <property type="term" value="F:metal ion binding"/>
    <property type="evidence" value="ECO:0007669"/>
    <property type="project" value="UniProtKB-KW"/>
</dbReference>
<protein>
    <recommendedName>
        <fullName evidence="7">HMA domain-containing protein</fullName>
    </recommendedName>
</protein>
<comment type="similarity">
    <text evidence="5">Belongs to the HIPP family.</text>
</comment>
<keyword evidence="9" id="KW-1185">Reference proteome</keyword>
<dbReference type="Pfam" id="PF00403">
    <property type="entry name" value="HMA"/>
    <property type="match status" value="1"/>
</dbReference>
<proteinExistence type="inferred from homology"/>
<evidence type="ECO:0000256" key="2">
    <source>
        <dbReference type="ARBA" id="ARBA00022723"/>
    </source>
</evidence>
<feature type="region of interest" description="Disordered" evidence="6">
    <location>
        <begin position="69"/>
        <end position="99"/>
    </location>
</feature>
<organism evidence="8 9">
    <name type="scientific">Dovyalis caffra</name>
    <dbReference type="NCBI Taxonomy" id="77055"/>
    <lineage>
        <taxon>Eukaryota</taxon>
        <taxon>Viridiplantae</taxon>
        <taxon>Streptophyta</taxon>
        <taxon>Embryophyta</taxon>
        <taxon>Tracheophyta</taxon>
        <taxon>Spermatophyta</taxon>
        <taxon>Magnoliopsida</taxon>
        <taxon>eudicotyledons</taxon>
        <taxon>Gunneridae</taxon>
        <taxon>Pentapetalae</taxon>
        <taxon>rosids</taxon>
        <taxon>fabids</taxon>
        <taxon>Malpighiales</taxon>
        <taxon>Salicaceae</taxon>
        <taxon>Flacourtieae</taxon>
        <taxon>Dovyalis</taxon>
    </lineage>
</organism>
<gene>
    <name evidence="8" type="ORF">DCAF_LOCUS13787</name>
</gene>
<keyword evidence="1" id="KW-0488">Methylation</keyword>
<evidence type="ECO:0000256" key="3">
    <source>
        <dbReference type="ARBA" id="ARBA00023288"/>
    </source>
</evidence>
<dbReference type="Gene3D" id="3.30.70.100">
    <property type="match status" value="1"/>
</dbReference>
<comment type="caution">
    <text evidence="8">The sequence shown here is derived from an EMBL/GenBank/DDBJ whole genome shotgun (WGS) entry which is preliminary data.</text>
</comment>
<evidence type="ECO:0000313" key="9">
    <source>
        <dbReference type="Proteomes" id="UP001314170"/>
    </source>
</evidence>
<name>A0AAV1RTV9_9ROSI</name>
<dbReference type="Proteomes" id="UP001314170">
    <property type="component" value="Unassembled WGS sequence"/>
</dbReference>
<keyword evidence="3" id="KW-0449">Lipoprotein</keyword>
<reference evidence="8 9" key="1">
    <citation type="submission" date="2024-01" db="EMBL/GenBank/DDBJ databases">
        <authorList>
            <person name="Waweru B."/>
        </authorList>
    </citation>
    <scope>NUCLEOTIDE SEQUENCE [LARGE SCALE GENOMIC DNA]</scope>
</reference>
<dbReference type="EMBL" id="CAWUPB010001156">
    <property type="protein sequence ID" value="CAK7338739.1"/>
    <property type="molecule type" value="Genomic_DNA"/>
</dbReference>
<keyword evidence="4" id="KW-0636">Prenylation</keyword>
<evidence type="ECO:0000256" key="5">
    <source>
        <dbReference type="ARBA" id="ARBA00024045"/>
    </source>
</evidence>